<reference evidence="2 3" key="1">
    <citation type="submission" date="2019-03" db="EMBL/GenBank/DDBJ databases">
        <title>First draft genome of Liparis tanakae, snailfish: a comprehensive survey of snailfish specific genes.</title>
        <authorList>
            <person name="Kim W."/>
            <person name="Song I."/>
            <person name="Jeong J.-H."/>
            <person name="Kim D."/>
            <person name="Kim S."/>
            <person name="Ryu S."/>
            <person name="Song J.Y."/>
            <person name="Lee S.K."/>
        </authorList>
    </citation>
    <scope>NUCLEOTIDE SEQUENCE [LARGE SCALE GENOMIC DNA]</scope>
    <source>
        <tissue evidence="2">Muscle</tissue>
    </source>
</reference>
<protein>
    <submittedName>
        <fullName evidence="2">Uncharacterized protein</fullName>
    </submittedName>
</protein>
<dbReference type="AlphaFoldDB" id="A0A4Z2JH18"/>
<comment type="caution">
    <text evidence="2">The sequence shown here is derived from an EMBL/GenBank/DDBJ whole genome shotgun (WGS) entry which is preliminary data.</text>
</comment>
<feature type="compositionally biased region" description="Basic and acidic residues" evidence="1">
    <location>
        <begin position="64"/>
        <end position="81"/>
    </location>
</feature>
<dbReference type="Proteomes" id="UP000314294">
    <property type="component" value="Unassembled WGS sequence"/>
</dbReference>
<evidence type="ECO:0000313" key="2">
    <source>
        <dbReference type="EMBL" id="TNN89555.1"/>
    </source>
</evidence>
<proteinExistence type="predicted"/>
<feature type="region of interest" description="Disordered" evidence="1">
    <location>
        <begin position="107"/>
        <end position="132"/>
    </location>
</feature>
<gene>
    <name evidence="2" type="ORF">EYF80_000158</name>
</gene>
<accession>A0A4Z2JH18</accession>
<evidence type="ECO:0000256" key="1">
    <source>
        <dbReference type="SAM" id="MobiDB-lite"/>
    </source>
</evidence>
<dbReference type="EMBL" id="SRLO01000001">
    <property type="protein sequence ID" value="TNN89555.1"/>
    <property type="molecule type" value="Genomic_DNA"/>
</dbReference>
<sequence length="132" mass="15387">MPGAEVFFEKEKKKEKKKKKKKEEEKKIVIKNKRRSRFDLEVRATSFCAHGPSYCNECNTNSGEGRRRRERGGAPRRKDFMSMKNMDPGECAAKHLSHAKLKETIRTEGRRQGNHTCEEGREGIYEQNSRVL</sequence>
<feature type="region of interest" description="Disordered" evidence="1">
    <location>
        <begin position="60"/>
        <end position="88"/>
    </location>
</feature>
<name>A0A4Z2JH18_9TELE</name>
<organism evidence="2 3">
    <name type="scientific">Liparis tanakae</name>
    <name type="common">Tanaka's snailfish</name>
    <dbReference type="NCBI Taxonomy" id="230148"/>
    <lineage>
        <taxon>Eukaryota</taxon>
        <taxon>Metazoa</taxon>
        <taxon>Chordata</taxon>
        <taxon>Craniata</taxon>
        <taxon>Vertebrata</taxon>
        <taxon>Euteleostomi</taxon>
        <taxon>Actinopterygii</taxon>
        <taxon>Neopterygii</taxon>
        <taxon>Teleostei</taxon>
        <taxon>Neoteleostei</taxon>
        <taxon>Acanthomorphata</taxon>
        <taxon>Eupercaria</taxon>
        <taxon>Perciformes</taxon>
        <taxon>Cottioidei</taxon>
        <taxon>Cottales</taxon>
        <taxon>Liparidae</taxon>
        <taxon>Liparis</taxon>
    </lineage>
</organism>
<feature type="compositionally biased region" description="Basic and acidic residues" evidence="1">
    <location>
        <begin position="107"/>
        <end position="124"/>
    </location>
</feature>
<feature type="region of interest" description="Disordered" evidence="1">
    <location>
        <begin position="1"/>
        <end position="26"/>
    </location>
</feature>
<keyword evidence="3" id="KW-1185">Reference proteome</keyword>
<evidence type="ECO:0000313" key="3">
    <source>
        <dbReference type="Proteomes" id="UP000314294"/>
    </source>
</evidence>